<feature type="region of interest" description="Disordered" evidence="1">
    <location>
        <begin position="59"/>
        <end position="92"/>
    </location>
</feature>
<evidence type="ECO:0000313" key="4">
    <source>
        <dbReference type="Proteomes" id="UP000078340"/>
    </source>
</evidence>
<evidence type="ECO:0000256" key="2">
    <source>
        <dbReference type="SAM" id="Phobius"/>
    </source>
</evidence>
<reference evidence="3 4" key="1">
    <citation type="submission" date="2016-02" db="EMBL/GenBank/DDBJ databases">
        <title>Biosynthesis of antibiotic leucinostatins and their inhibition on Phytophthora in bio-control Purpureocillium lilacinum.</title>
        <authorList>
            <person name="Wang G."/>
            <person name="Liu Z."/>
            <person name="Lin R."/>
            <person name="Li E."/>
            <person name="Mao Z."/>
            <person name="Ling J."/>
            <person name="Yin W."/>
            <person name="Xie B."/>
        </authorList>
    </citation>
    <scope>NUCLEOTIDE SEQUENCE [LARGE SCALE GENOMIC DNA]</scope>
    <source>
        <strain evidence="3">PLFJ-1</strain>
    </source>
</reference>
<keyword evidence="2" id="KW-1133">Transmembrane helix</keyword>
<dbReference type="OMA" id="YFFRASH"/>
<feature type="transmembrane region" description="Helical" evidence="2">
    <location>
        <begin position="161"/>
        <end position="184"/>
    </location>
</feature>
<organism evidence="3 4">
    <name type="scientific">Purpureocillium lilacinum</name>
    <name type="common">Paecilomyces lilacinus</name>
    <dbReference type="NCBI Taxonomy" id="33203"/>
    <lineage>
        <taxon>Eukaryota</taxon>
        <taxon>Fungi</taxon>
        <taxon>Dikarya</taxon>
        <taxon>Ascomycota</taxon>
        <taxon>Pezizomycotina</taxon>
        <taxon>Sordariomycetes</taxon>
        <taxon>Hypocreomycetidae</taxon>
        <taxon>Hypocreales</taxon>
        <taxon>Ophiocordycipitaceae</taxon>
        <taxon>Purpureocillium</taxon>
    </lineage>
</organism>
<evidence type="ECO:0000313" key="3">
    <source>
        <dbReference type="EMBL" id="OAQ89286.1"/>
    </source>
</evidence>
<dbReference type="STRING" id="33203.A0A179HFW5"/>
<gene>
    <name evidence="3" type="ORF">VFPFJ_05695</name>
</gene>
<feature type="transmembrane region" description="Helical" evidence="2">
    <location>
        <begin position="130"/>
        <end position="149"/>
    </location>
</feature>
<accession>A0A179HFW5</accession>
<keyword evidence="2" id="KW-0472">Membrane</keyword>
<evidence type="ECO:0000256" key="1">
    <source>
        <dbReference type="SAM" id="MobiDB-lite"/>
    </source>
</evidence>
<proteinExistence type="predicted"/>
<feature type="compositionally biased region" description="Low complexity" evidence="1">
    <location>
        <begin position="80"/>
        <end position="92"/>
    </location>
</feature>
<dbReference type="GeneID" id="28887824"/>
<dbReference type="Proteomes" id="UP000078340">
    <property type="component" value="Unassembled WGS sequence"/>
</dbReference>
<protein>
    <submittedName>
        <fullName evidence="3">Uncharacterized protein</fullName>
    </submittedName>
</protein>
<dbReference type="KEGG" id="plj:28887824"/>
<comment type="caution">
    <text evidence="3">The sequence shown here is derived from an EMBL/GenBank/DDBJ whole genome shotgun (WGS) entry which is preliminary data.</text>
</comment>
<dbReference type="EMBL" id="LSBI01000005">
    <property type="protein sequence ID" value="OAQ89286.1"/>
    <property type="molecule type" value="Genomic_DNA"/>
</dbReference>
<sequence>MASASRAAAAMLVLPPCRRAAGTRTSSVVHELHLLARQHQTRPATGPSSRLFTSSARALRAPAPKPKKPASQPPSPSPSPSRASPLPSSTPASSSAAAAAASVAPSRYAFIKSLATKQTPTLLYEAPSHFWFYFGCWTSGVSIVAWTALTGPSVVHQPEGVPQWVGVTFGASYVLLGAMGFYLLSKTPNIVSSIRVLPPPPTAAAAAAAGTQAAAAVGRSSGVAGRATAAVASASASASASAPAASASPQIEVTVKRMVPLLAPKVVIAPLDRVALKSRFSLPDEYVPELRRRHEDEMARRERERTWRFDKEHLLTMPFRRIGRAFGNMFRGVRAAWTDMGFGVITVDGKDYKVDVTKGFAHDGFRTLERIVTVGPK</sequence>
<keyword evidence="2" id="KW-0812">Transmembrane</keyword>
<name>A0A179HFW5_PURLI</name>
<dbReference type="AlphaFoldDB" id="A0A179HFW5"/>